<dbReference type="EMBL" id="JADYXP020000008">
    <property type="protein sequence ID" value="KAL0118209.1"/>
    <property type="molecule type" value="Genomic_DNA"/>
</dbReference>
<name>A0AAW2FQH5_9HYME</name>
<protein>
    <recommendedName>
        <fullName evidence="4">Secreted protein</fullName>
    </recommendedName>
</protein>
<dbReference type="Proteomes" id="UP001430953">
    <property type="component" value="Unassembled WGS sequence"/>
</dbReference>
<evidence type="ECO:0008006" key="4">
    <source>
        <dbReference type="Google" id="ProtNLM"/>
    </source>
</evidence>
<proteinExistence type="predicted"/>
<gene>
    <name evidence="2" type="ORF">PUN28_009101</name>
</gene>
<organism evidence="2 3">
    <name type="scientific">Cardiocondyla obscurior</name>
    <dbReference type="NCBI Taxonomy" id="286306"/>
    <lineage>
        <taxon>Eukaryota</taxon>
        <taxon>Metazoa</taxon>
        <taxon>Ecdysozoa</taxon>
        <taxon>Arthropoda</taxon>
        <taxon>Hexapoda</taxon>
        <taxon>Insecta</taxon>
        <taxon>Pterygota</taxon>
        <taxon>Neoptera</taxon>
        <taxon>Endopterygota</taxon>
        <taxon>Hymenoptera</taxon>
        <taxon>Apocrita</taxon>
        <taxon>Aculeata</taxon>
        <taxon>Formicoidea</taxon>
        <taxon>Formicidae</taxon>
        <taxon>Myrmicinae</taxon>
        <taxon>Cardiocondyla</taxon>
    </lineage>
</organism>
<evidence type="ECO:0000313" key="3">
    <source>
        <dbReference type="Proteomes" id="UP001430953"/>
    </source>
</evidence>
<accession>A0AAW2FQH5</accession>
<keyword evidence="3" id="KW-1185">Reference proteome</keyword>
<dbReference type="AlphaFoldDB" id="A0AAW2FQH5"/>
<feature type="chain" id="PRO_5043497991" description="Secreted protein" evidence="1">
    <location>
        <begin position="17"/>
        <end position="87"/>
    </location>
</feature>
<comment type="caution">
    <text evidence="2">The sequence shown here is derived from an EMBL/GenBank/DDBJ whole genome shotgun (WGS) entry which is preliminary data.</text>
</comment>
<reference evidence="2 3" key="1">
    <citation type="submission" date="2023-03" db="EMBL/GenBank/DDBJ databases">
        <title>High recombination rates correlate with genetic variation in Cardiocondyla obscurior ants.</title>
        <authorList>
            <person name="Errbii M."/>
        </authorList>
    </citation>
    <scope>NUCLEOTIDE SEQUENCE [LARGE SCALE GENOMIC DNA]</scope>
    <source>
        <strain evidence="2">Alpha-2009</strain>
        <tissue evidence="2">Whole body</tissue>
    </source>
</reference>
<keyword evidence="1" id="KW-0732">Signal</keyword>
<feature type="signal peptide" evidence="1">
    <location>
        <begin position="1"/>
        <end position="16"/>
    </location>
</feature>
<evidence type="ECO:0000256" key="1">
    <source>
        <dbReference type="SAM" id="SignalP"/>
    </source>
</evidence>
<evidence type="ECO:0000313" key="2">
    <source>
        <dbReference type="EMBL" id="KAL0118209.1"/>
    </source>
</evidence>
<sequence>MNSTIIMFLIMSQSMAFYIKCTIMRNEKDLHSVALFTSPSTFVLSSIKIFKHATNFNCCAIISNCPADFAMSSETFLLIVKLCIKIS</sequence>